<keyword evidence="2" id="KW-1185">Reference proteome</keyword>
<dbReference type="EMBL" id="JBHSJB010000018">
    <property type="protein sequence ID" value="MFC5056115.1"/>
    <property type="molecule type" value="Genomic_DNA"/>
</dbReference>
<evidence type="ECO:0000313" key="1">
    <source>
        <dbReference type="EMBL" id="MFC5056115.1"/>
    </source>
</evidence>
<organism evidence="1 2">
    <name type="scientific">Saccharothrix xinjiangensis</name>
    <dbReference type="NCBI Taxonomy" id="204798"/>
    <lineage>
        <taxon>Bacteria</taxon>
        <taxon>Bacillati</taxon>
        <taxon>Actinomycetota</taxon>
        <taxon>Actinomycetes</taxon>
        <taxon>Pseudonocardiales</taxon>
        <taxon>Pseudonocardiaceae</taxon>
        <taxon>Saccharothrix</taxon>
    </lineage>
</organism>
<evidence type="ECO:0000313" key="2">
    <source>
        <dbReference type="Proteomes" id="UP001595833"/>
    </source>
</evidence>
<proteinExistence type="predicted"/>
<protein>
    <submittedName>
        <fullName evidence="1">Uncharacterized protein</fullName>
    </submittedName>
</protein>
<accession>A0ABV9Y0M4</accession>
<name>A0ABV9Y0M4_9PSEU</name>
<gene>
    <name evidence="1" type="ORF">ACFPFM_20445</name>
</gene>
<sequence>MTAAAPPRGTTTTDYAAHLDAAHEAAAPNAVVVGPGGYAFATPERLAADPLWLSGTTGHALRPAAVLPVANRVAAEFGVACARLADPEPGRVVGARTERLRHHLLRAHTRLLAHVVDLTVADLGGRTAAGSPLLGRQLVQAGIADAVLLVEETGGLLDAGVDHDAHPAAFARLVRGGRALLRLLGAASFLTDGPGGAVLTAEQVGTLYLAVRHD</sequence>
<reference evidence="2" key="1">
    <citation type="journal article" date="2019" name="Int. J. Syst. Evol. Microbiol.">
        <title>The Global Catalogue of Microorganisms (GCM) 10K type strain sequencing project: providing services to taxonomists for standard genome sequencing and annotation.</title>
        <authorList>
            <consortium name="The Broad Institute Genomics Platform"/>
            <consortium name="The Broad Institute Genome Sequencing Center for Infectious Disease"/>
            <person name="Wu L."/>
            <person name="Ma J."/>
        </authorList>
    </citation>
    <scope>NUCLEOTIDE SEQUENCE [LARGE SCALE GENOMIC DNA]</scope>
    <source>
        <strain evidence="2">KCTC 12848</strain>
    </source>
</reference>
<dbReference type="Proteomes" id="UP001595833">
    <property type="component" value="Unassembled WGS sequence"/>
</dbReference>
<comment type="caution">
    <text evidence="1">The sequence shown here is derived from an EMBL/GenBank/DDBJ whole genome shotgun (WGS) entry which is preliminary data.</text>
</comment>
<dbReference type="RefSeq" id="WP_344039586.1">
    <property type="nucleotide sequence ID" value="NZ_BAAAKE010000017.1"/>
</dbReference>